<name>A0A6M0Q6D8_9BACI</name>
<accession>A0A6M0Q6D8</accession>
<keyword evidence="3" id="KW-1185">Reference proteome</keyword>
<feature type="domain" description="NERD" evidence="1">
    <location>
        <begin position="41"/>
        <end position="157"/>
    </location>
</feature>
<dbReference type="RefSeq" id="WP_163179303.1">
    <property type="nucleotide sequence ID" value="NZ_JAAIWM010000002.1"/>
</dbReference>
<reference evidence="2 3" key="1">
    <citation type="submission" date="2020-02" db="EMBL/GenBank/DDBJ databases">
        <title>Bacillus aquiflavi sp. nov., isolated from yellow water of strong flavor Chinese baijiu in Yibin region of China.</title>
        <authorList>
            <person name="Xie J."/>
        </authorList>
    </citation>
    <scope>NUCLEOTIDE SEQUENCE [LARGE SCALE GENOMIC DNA]</scope>
    <source>
        <strain evidence="2 3">SA4</strain>
    </source>
</reference>
<dbReference type="AlphaFoldDB" id="A0A6M0Q6D8"/>
<proteinExistence type="predicted"/>
<organism evidence="2 3">
    <name type="scientific">Bacillus mesophilus</name>
    <dbReference type="NCBI Taxonomy" id="1808955"/>
    <lineage>
        <taxon>Bacteria</taxon>
        <taxon>Bacillati</taxon>
        <taxon>Bacillota</taxon>
        <taxon>Bacilli</taxon>
        <taxon>Bacillales</taxon>
        <taxon>Bacillaceae</taxon>
        <taxon>Bacillus</taxon>
    </lineage>
</organism>
<dbReference type="InterPro" id="IPR011528">
    <property type="entry name" value="NERD"/>
</dbReference>
<dbReference type="PROSITE" id="PS50965">
    <property type="entry name" value="NERD"/>
    <property type="match status" value="1"/>
</dbReference>
<protein>
    <submittedName>
        <fullName evidence="2">NERD domain-containing protein</fullName>
    </submittedName>
</protein>
<comment type="caution">
    <text evidence="2">The sequence shown here is derived from an EMBL/GenBank/DDBJ whole genome shotgun (WGS) entry which is preliminary data.</text>
</comment>
<evidence type="ECO:0000313" key="2">
    <source>
        <dbReference type="EMBL" id="NEY71885.1"/>
    </source>
</evidence>
<dbReference type="EMBL" id="JAAIWM010000002">
    <property type="protein sequence ID" value="NEY71885.1"/>
    <property type="molecule type" value="Genomic_DNA"/>
</dbReference>
<dbReference type="Proteomes" id="UP000481043">
    <property type="component" value="Unassembled WGS sequence"/>
</dbReference>
<evidence type="ECO:0000259" key="1">
    <source>
        <dbReference type="PROSITE" id="PS50965"/>
    </source>
</evidence>
<evidence type="ECO:0000313" key="3">
    <source>
        <dbReference type="Proteomes" id="UP000481043"/>
    </source>
</evidence>
<dbReference type="Pfam" id="PF08378">
    <property type="entry name" value="NERD"/>
    <property type="match status" value="1"/>
</dbReference>
<sequence length="319" mass="36865">MIIKKRSLPLEIQLLEALSRRLPVSHPKYTLILENLAKKRAGYHGEKAIDYYLDFISNEKYLILQNLRLQDEKGYFQIDILIVSTCFLLILEVKNIIGTLVFDPQFHQVIRILDNKEEAFPDPLLQIDRQTTRLKTWIQEHSYTHNIPVESLVVVSNPHTIIKATTKPQLIAQKVIHSAYLPSKIKSLEILYSSAILSTKEMKKLVRYLIRKQEDEQKKPLDYYNIHPNEIIKGVQCSRCRFVPMNRQHGLWFCPACASSCKSAHIQAINDYALIISSTVTNQEIKQFLCLSSSATTKRLLSPYANSGVKKQRRYVISQ</sequence>
<gene>
    <name evidence="2" type="ORF">G4D63_09010</name>
</gene>